<dbReference type="PANTHER" id="PTHR30106:SF2">
    <property type="entry name" value="UPF0324 INNER MEMBRANE PROTEIN YEIH"/>
    <property type="match status" value="1"/>
</dbReference>
<evidence type="ECO:0000256" key="4">
    <source>
        <dbReference type="ARBA" id="ARBA00022692"/>
    </source>
</evidence>
<dbReference type="OrthoDB" id="2134320at2759"/>
<keyword evidence="3" id="KW-1003">Cell membrane</keyword>
<protein>
    <submittedName>
        <fullName evidence="8">Uncharacterized protein</fullName>
    </submittedName>
</protein>
<dbReference type="GO" id="GO:0005886">
    <property type="term" value="C:plasma membrane"/>
    <property type="evidence" value="ECO:0007669"/>
    <property type="project" value="UniProtKB-SubCell"/>
</dbReference>
<dbReference type="Proteomes" id="UP000316726">
    <property type="component" value="Chromosome 12"/>
</dbReference>
<dbReference type="PANTHER" id="PTHR30106">
    <property type="entry name" value="INNER MEMBRANE PROTEIN YEIH-RELATED"/>
    <property type="match status" value="1"/>
</dbReference>
<feature type="transmembrane region" description="Helical" evidence="7">
    <location>
        <begin position="193"/>
        <end position="211"/>
    </location>
</feature>
<evidence type="ECO:0000256" key="3">
    <source>
        <dbReference type="ARBA" id="ARBA00022475"/>
    </source>
</evidence>
<reference evidence="8 9" key="1">
    <citation type="submission" date="2018-07" db="EMBL/GenBank/DDBJ databases">
        <title>The complete nuclear genome of the prasinophyte Chloropicon primus (CCMP1205).</title>
        <authorList>
            <person name="Pombert J.-F."/>
            <person name="Otis C."/>
            <person name="Turmel M."/>
            <person name="Lemieux C."/>
        </authorList>
    </citation>
    <scope>NUCLEOTIDE SEQUENCE [LARGE SCALE GENOMIC DNA]</scope>
    <source>
        <strain evidence="8 9">CCMP1205</strain>
    </source>
</reference>
<dbReference type="EMBL" id="CP031045">
    <property type="protein sequence ID" value="QDZ24240.1"/>
    <property type="molecule type" value="Genomic_DNA"/>
</dbReference>
<dbReference type="AlphaFoldDB" id="A0A5B8MXN1"/>
<gene>
    <name evidence="8" type="ORF">A3770_12p67580</name>
</gene>
<dbReference type="InterPro" id="IPR018383">
    <property type="entry name" value="UPF0324_pro"/>
</dbReference>
<comment type="similarity">
    <text evidence="2">Belongs to the UPF0324 family.</text>
</comment>
<feature type="transmembrane region" description="Helical" evidence="7">
    <location>
        <begin position="424"/>
        <end position="449"/>
    </location>
</feature>
<keyword evidence="4 7" id="KW-0812">Transmembrane</keyword>
<evidence type="ECO:0000313" key="9">
    <source>
        <dbReference type="Proteomes" id="UP000316726"/>
    </source>
</evidence>
<accession>A0A5B8MXN1</accession>
<comment type="subcellular location">
    <subcellularLocation>
        <location evidence="1">Cell membrane</location>
        <topology evidence="1">Multi-pass membrane protein</topology>
    </subcellularLocation>
</comment>
<evidence type="ECO:0000256" key="7">
    <source>
        <dbReference type="SAM" id="Phobius"/>
    </source>
</evidence>
<proteinExistence type="inferred from homology"/>
<name>A0A5B8MXN1_9CHLO</name>
<evidence type="ECO:0000313" key="8">
    <source>
        <dbReference type="EMBL" id="QDZ24240.1"/>
    </source>
</evidence>
<evidence type="ECO:0000256" key="1">
    <source>
        <dbReference type="ARBA" id="ARBA00004651"/>
    </source>
</evidence>
<evidence type="ECO:0000256" key="5">
    <source>
        <dbReference type="ARBA" id="ARBA00022989"/>
    </source>
</evidence>
<keyword evidence="6 7" id="KW-0472">Membrane</keyword>
<evidence type="ECO:0000256" key="6">
    <source>
        <dbReference type="ARBA" id="ARBA00023136"/>
    </source>
</evidence>
<evidence type="ECO:0000256" key="2">
    <source>
        <dbReference type="ARBA" id="ARBA00007977"/>
    </source>
</evidence>
<feature type="transmembrane region" description="Helical" evidence="7">
    <location>
        <begin position="160"/>
        <end position="181"/>
    </location>
</feature>
<dbReference type="Pfam" id="PF03601">
    <property type="entry name" value="Cons_hypoth698"/>
    <property type="match status" value="1"/>
</dbReference>
<organism evidence="8 9">
    <name type="scientific">Chloropicon primus</name>
    <dbReference type="NCBI Taxonomy" id="1764295"/>
    <lineage>
        <taxon>Eukaryota</taxon>
        <taxon>Viridiplantae</taxon>
        <taxon>Chlorophyta</taxon>
        <taxon>Chloropicophyceae</taxon>
        <taxon>Chloropicales</taxon>
        <taxon>Chloropicaceae</taxon>
        <taxon>Chloropicon</taxon>
    </lineage>
</organism>
<keyword evidence="5 7" id="KW-1133">Transmembrane helix</keyword>
<sequence>MMRLSARSLRQLGGAYPKLCRGHQGNALYHAAQASRSLGTNVDEEERRGGGGGLWTRNRVAELAPGVGASFGVMTAGYETAEFLGQGLLSLQGVESSVNPISGIPCSILLGLAIKNVLPLEALGGKVLAPGIKFSSKALLQLGIVCVGAKLSAADLVSTGVIGIPAVVASITSGLLFVPWLGNKLGLPHKMSTLIACGTSICGVTAISALSPAIRATERETSFAIANVVAFGTIGMLAYPYLAHHILPTTHQIGMFLGLAVHDTSQAIGSALTYSSVYGSEEVVKVTAITKLSRNLCLAAVIPGLTYTTARRERREREAEHSGGLAASAGEDAGSLLPTLEGLKKYVPGFVVGFVAMSILRSAGDFTLDHYGLALGLVDGSQWKELTSVVGSDLGSHYLLGTAMAAVGLSTSTSNLRGVGYKPFVVGLAGAGVVGTTGFASTMLLGNLFL</sequence>
<keyword evidence="9" id="KW-1185">Reference proteome</keyword>
<feature type="transmembrane region" description="Helical" evidence="7">
    <location>
        <begin position="223"/>
        <end position="242"/>
    </location>
</feature>